<name>A0A1I8AWB9_MELHA</name>
<evidence type="ECO:0000313" key="3">
    <source>
        <dbReference type="WBParaSite" id="MhA1_Contig1000.frz3.gene9"/>
    </source>
</evidence>
<dbReference type="GO" id="GO:0006351">
    <property type="term" value="P:DNA-templated transcription"/>
    <property type="evidence" value="ECO:0007669"/>
    <property type="project" value="InterPro"/>
</dbReference>
<protein>
    <submittedName>
        <fullName evidence="3">Uncharacterized protein</fullName>
    </submittedName>
</protein>
<dbReference type="InterPro" id="IPR006886">
    <property type="entry name" value="RNA_pol_III_Rpc5"/>
</dbReference>
<proteinExistence type="predicted"/>
<sequence>MRRPLAGTIEKEATKAASQKESATSSQKISSSSGPNLAPLRVKYTRAENDFQRRRREQSSFYKQKLVEQDIWLPLSINKSKAKEIYKEEIDKILKSEDNNNCNLIEEKEISSKNLLLF</sequence>
<dbReference type="GO" id="GO:0005634">
    <property type="term" value="C:nucleus"/>
    <property type="evidence" value="ECO:0007669"/>
    <property type="project" value="InterPro"/>
</dbReference>
<feature type="region of interest" description="Disordered" evidence="1">
    <location>
        <begin position="1"/>
        <end position="42"/>
    </location>
</feature>
<dbReference type="WBParaSite" id="MhA1_Contig1000.frz3.gene9">
    <property type="protein sequence ID" value="MhA1_Contig1000.frz3.gene9"/>
    <property type="gene ID" value="MhA1_Contig1000.frz3.gene9"/>
</dbReference>
<evidence type="ECO:0000313" key="2">
    <source>
        <dbReference type="Proteomes" id="UP000095281"/>
    </source>
</evidence>
<dbReference type="AlphaFoldDB" id="A0A1I8AWB9"/>
<organism evidence="2 3">
    <name type="scientific">Meloidogyne hapla</name>
    <name type="common">Root-knot nematode worm</name>
    <dbReference type="NCBI Taxonomy" id="6305"/>
    <lineage>
        <taxon>Eukaryota</taxon>
        <taxon>Metazoa</taxon>
        <taxon>Ecdysozoa</taxon>
        <taxon>Nematoda</taxon>
        <taxon>Chromadorea</taxon>
        <taxon>Rhabditida</taxon>
        <taxon>Tylenchina</taxon>
        <taxon>Tylenchomorpha</taxon>
        <taxon>Tylenchoidea</taxon>
        <taxon>Meloidogynidae</taxon>
        <taxon>Meloidogyninae</taxon>
        <taxon>Meloidogyne</taxon>
    </lineage>
</organism>
<dbReference type="Pfam" id="PF04801">
    <property type="entry name" value="RPC5"/>
    <property type="match status" value="1"/>
</dbReference>
<evidence type="ECO:0000256" key="1">
    <source>
        <dbReference type="SAM" id="MobiDB-lite"/>
    </source>
</evidence>
<keyword evidence="2" id="KW-1185">Reference proteome</keyword>
<feature type="compositionally biased region" description="Low complexity" evidence="1">
    <location>
        <begin position="22"/>
        <end position="33"/>
    </location>
</feature>
<reference evidence="3" key="1">
    <citation type="submission" date="2016-11" db="UniProtKB">
        <authorList>
            <consortium name="WormBaseParasite"/>
        </authorList>
    </citation>
    <scope>IDENTIFICATION</scope>
</reference>
<accession>A0A1I8AWB9</accession>
<dbReference type="Proteomes" id="UP000095281">
    <property type="component" value="Unplaced"/>
</dbReference>